<dbReference type="EMBL" id="CP019477">
    <property type="protein sequence ID" value="UQC84156.1"/>
    <property type="molecule type" value="Genomic_DNA"/>
</dbReference>
<dbReference type="Proteomes" id="UP000830671">
    <property type="component" value="Chromosome 5"/>
</dbReference>
<dbReference type="Gene3D" id="2.40.30.140">
    <property type="match status" value="1"/>
</dbReference>
<dbReference type="InterPro" id="IPR017853">
    <property type="entry name" value="GH"/>
</dbReference>
<comment type="similarity">
    <text evidence="1">Belongs to the glycosyl hydrolase 13 family.</text>
</comment>
<dbReference type="GO" id="GO:0005975">
    <property type="term" value="P:carbohydrate metabolic process"/>
    <property type="evidence" value="ECO:0007669"/>
    <property type="project" value="InterPro"/>
</dbReference>
<dbReference type="KEGG" id="clup:CLUP02_09652"/>
<accession>A0A9Q8WI59</accession>
<sequence length="131" mass="14859">MFQAFEWNIPADQQHWKRLKEAVPKLKAIGVDNIWLPPGCKAQSAEGNGYDIYDLYDLGEFDQKGGKSTKWGPKEDLIELCKAAKENGIGVYWDAVLNHKAGADKTERCRVVEVDENDRNKETSEPYEIEG</sequence>
<dbReference type="RefSeq" id="XP_049145774.1">
    <property type="nucleotide sequence ID" value="XM_049288630.1"/>
</dbReference>
<protein>
    <submittedName>
        <fullName evidence="3">Alpha-amylase</fullName>
    </submittedName>
</protein>
<proteinExistence type="inferred from homology"/>
<dbReference type="GeneID" id="73343640"/>
<organism evidence="3 4">
    <name type="scientific">Colletotrichum lupini</name>
    <dbReference type="NCBI Taxonomy" id="145971"/>
    <lineage>
        <taxon>Eukaryota</taxon>
        <taxon>Fungi</taxon>
        <taxon>Dikarya</taxon>
        <taxon>Ascomycota</taxon>
        <taxon>Pezizomycotina</taxon>
        <taxon>Sordariomycetes</taxon>
        <taxon>Hypocreomycetidae</taxon>
        <taxon>Glomerellales</taxon>
        <taxon>Glomerellaceae</taxon>
        <taxon>Colletotrichum</taxon>
        <taxon>Colletotrichum acutatum species complex</taxon>
    </lineage>
</organism>
<name>A0A9Q8WI59_9PEZI</name>
<gene>
    <name evidence="3" type="ORF">CLUP02_09652</name>
</gene>
<feature type="domain" description="Glycosyl hydrolase family 13 catalytic" evidence="2">
    <location>
        <begin position="21"/>
        <end position="103"/>
    </location>
</feature>
<dbReference type="Gene3D" id="3.30.750.90">
    <property type="match status" value="1"/>
</dbReference>
<dbReference type="InterPro" id="IPR006047">
    <property type="entry name" value="GH13_cat_dom"/>
</dbReference>
<evidence type="ECO:0000313" key="3">
    <source>
        <dbReference type="EMBL" id="UQC84156.1"/>
    </source>
</evidence>
<reference evidence="3" key="1">
    <citation type="journal article" date="2021" name="Mol. Plant Microbe Interact.">
        <title>Complete Genome Sequence of the Plant-Pathogenic Fungus Colletotrichum lupini.</title>
        <authorList>
            <person name="Baroncelli R."/>
            <person name="Pensec F."/>
            <person name="Da Lio D."/>
            <person name="Boufleur T."/>
            <person name="Vicente I."/>
            <person name="Sarrocco S."/>
            <person name="Picot A."/>
            <person name="Baraldi E."/>
            <person name="Sukno S."/>
            <person name="Thon M."/>
            <person name="Le Floch G."/>
        </authorList>
    </citation>
    <scope>NUCLEOTIDE SEQUENCE</scope>
    <source>
        <strain evidence="3">IMI 504893</strain>
    </source>
</reference>
<dbReference type="Pfam" id="PF00128">
    <property type="entry name" value="Alpha-amylase"/>
    <property type="match status" value="1"/>
</dbReference>
<evidence type="ECO:0000256" key="1">
    <source>
        <dbReference type="ARBA" id="ARBA00008061"/>
    </source>
</evidence>
<dbReference type="PANTHER" id="PTHR43447">
    <property type="entry name" value="ALPHA-AMYLASE"/>
    <property type="match status" value="1"/>
</dbReference>
<evidence type="ECO:0000259" key="2">
    <source>
        <dbReference type="Pfam" id="PF00128"/>
    </source>
</evidence>
<evidence type="ECO:0000313" key="4">
    <source>
        <dbReference type="Proteomes" id="UP000830671"/>
    </source>
</evidence>
<dbReference type="SUPFAM" id="SSF51445">
    <property type="entry name" value="(Trans)glycosidases"/>
    <property type="match status" value="1"/>
</dbReference>
<keyword evidence="4" id="KW-1185">Reference proteome</keyword>
<dbReference type="AlphaFoldDB" id="A0A9Q8WI59"/>